<protein>
    <submittedName>
        <fullName evidence="1">Uncharacterized protein</fullName>
    </submittedName>
</protein>
<dbReference type="EMBL" id="JAQLOI010000001">
    <property type="protein sequence ID" value="MDB1122230.1"/>
    <property type="molecule type" value="Genomic_DNA"/>
</dbReference>
<organism evidence="1 2">
    <name type="scientific">Vibrio algarum</name>
    <dbReference type="NCBI Taxonomy" id="3020714"/>
    <lineage>
        <taxon>Bacteria</taxon>
        <taxon>Pseudomonadati</taxon>
        <taxon>Pseudomonadota</taxon>
        <taxon>Gammaproteobacteria</taxon>
        <taxon>Vibrionales</taxon>
        <taxon>Vibrionaceae</taxon>
        <taxon>Vibrio</taxon>
    </lineage>
</organism>
<evidence type="ECO:0000313" key="2">
    <source>
        <dbReference type="Proteomes" id="UP001210678"/>
    </source>
</evidence>
<proteinExistence type="predicted"/>
<dbReference type="RefSeq" id="WP_272131770.1">
    <property type="nucleotide sequence ID" value="NZ_JAQLOI010000001.1"/>
</dbReference>
<name>A0ABT4YLC1_9VIBR</name>
<gene>
    <name evidence="1" type="ORF">PGX00_00065</name>
</gene>
<keyword evidence="2" id="KW-1185">Reference proteome</keyword>
<accession>A0ABT4YLC1</accession>
<reference evidence="1 2" key="1">
    <citation type="submission" date="2023-01" db="EMBL/GenBank/DDBJ databases">
        <title>Vibrio sp. KJ40-1 sp.nov, isolated from marine algae.</title>
        <authorList>
            <person name="Butt M."/>
            <person name="Kim J.M.J."/>
            <person name="Jeon C.O.C."/>
        </authorList>
    </citation>
    <scope>NUCLEOTIDE SEQUENCE [LARGE SCALE GENOMIC DNA]</scope>
    <source>
        <strain evidence="1 2">KJ40-1</strain>
    </source>
</reference>
<sequence length="91" mass="10799">MNQDKIVRLPNGYEHKKRVDASKGELRCEVSERWIKFPEASSKHFDMDYLALDVMTFGANEKERKLCEIIVDRDLLEKMLKELPHKNYTQT</sequence>
<comment type="caution">
    <text evidence="1">The sequence shown here is derived from an EMBL/GenBank/DDBJ whole genome shotgun (WGS) entry which is preliminary data.</text>
</comment>
<dbReference type="Proteomes" id="UP001210678">
    <property type="component" value="Unassembled WGS sequence"/>
</dbReference>
<evidence type="ECO:0000313" key="1">
    <source>
        <dbReference type="EMBL" id="MDB1122230.1"/>
    </source>
</evidence>